<gene>
    <name evidence="1" type="ORF">ACAOBT_LOCUS28566</name>
</gene>
<name>A0A9P0LTY0_ACAOB</name>
<proteinExistence type="predicted"/>
<accession>A0A9P0LTY0</accession>
<keyword evidence="2" id="KW-1185">Reference proteome</keyword>
<protein>
    <submittedName>
        <fullName evidence="1">Uncharacterized protein</fullName>
    </submittedName>
</protein>
<organism evidence="1 2">
    <name type="scientific">Acanthoscelides obtectus</name>
    <name type="common">Bean weevil</name>
    <name type="synonym">Bruchus obtectus</name>
    <dbReference type="NCBI Taxonomy" id="200917"/>
    <lineage>
        <taxon>Eukaryota</taxon>
        <taxon>Metazoa</taxon>
        <taxon>Ecdysozoa</taxon>
        <taxon>Arthropoda</taxon>
        <taxon>Hexapoda</taxon>
        <taxon>Insecta</taxon>
        <taxon>Pterygota</taxon>
        <taxon>Neoptera</taxon>
        <taxon>Endopterygota</taxon>
        <taxon>Coleoptera</taxon>
        <taxon>Polyphaga</taxon>
        <taxon>Cucujiformia</taxon>
        <taxon>Chrysomeloidea</taxon>
        <taxon>Chrysomelidae</taxon>
        <taxon>Bruchinae</taxon>
        <taxon>Bruchini</taxon>
        <taxon>Acanthoscelides</taxon>
    </lineage>
</organism>
<dbReference type="Proteomes" id="UP001152888">
    <property type="component" value="Unassembled WGS sequence"/>
</dbReference>
<evidence type="ECO:0000313" key="2">
    <source>
        <dbReference type="Proteomes" id="UP001152888"/>
    </source>
</evidence>
<comment type="caution">
    <text evidence="1">The sequence shown here is derived from an EMBL/GenBank/DDBJ whole genome shotgun (WGS) entry which is preliminary data.</text>
</comment>
<dbReference type="AlphaFoldDB" id="A0A9P0LTY0"/>
<sequence>MLRDFPIPLSKSQTITVRQSKIKAEHYPSAYNKQKRKSTTKIQSVGNQLLLLKRVQQMMTLLAQYNMHLKK</sequence>
<reference evidence="1" key="1">
    <citation type="submission" date="2022-03" db="EMBL/GenBank/DDBJ databases">
        <authorList>
            <person name="Sayadi A."/>
        </authorList>
    </citation>
    <scope>NUCLEOTIDE SEQUENCE</scope>
</reference>
<evidence type="ECO:0000313" key="1">
    <source>
        <dbReference type="EMBL" id="CAH2005478.1"/>
    </source>
</evidence>
<dbReference type="EMBL" id="CAKOFQ010007642">
    <property type="protein sequence ID" value="CAH2005478.1"/>
    <property type="molecule type" value="Genomic_DNA"/>
</dbReference>